<name>K1SIA0_9ZZZZ</name>
<accession>K1SIA0</accession>
<reference evidence="1" key="1">
    <citation type="journal article" date="2013" name="Environ. Microbiol.">
        <title>Microbiota from the distal guts of lean and obese adolescents exhibit partial functional redundancy besides clear differences in community structure.</title>
        <authorList>
            <person name="Ferrer M."/>
            <person name="Ruiz A."/>
            <person name="Lanza F."/>
            <person name="Haange S.B."/>
            <person name="Oberbach A."/>
            <person name="Till H."/>
            <person name="Bargiela R."/>
            <person name="Campoy C."/>
            <person name="Segura M.T."/>
            <person name="Richter M."/>
            <person name="von Bergen M."/>
            <person name="Seifert J."/>
            <person name="Suarez A."/>
        </authorList>
    </citation>
    <scope>NUCLEOTIDE SEQUENCE</scope>
</reference>
<sequence length="29" mass="3185">MIMQVLIIAAFFTSHVIAGDTSTVINFPF</sequence>
<proteinExistence type="predicted"/>
<protein>
    <submittedName>
        <fullName evidence="1">Secreted protein</fullName>
    </submittedName>
</protein>
<organism evidence="1">
    <name type="scientific">human gut metagenome</name>
    <dbReference type="NCBI Taxonomy" id="408170"/>
    <lineage>
        <taxon>unclassified sequences</taxon>
        <taxon>metagenomes</taxon>
        <taxon>organismal metagenomes</taxon>
    </lineage>
</organism>
<evidence type="ECO:0000313" key="1">
    <source>
        <dbReference type="EMBL" id="EKC55119.1"/>
    </source>
</evidence>
<dbReference type="AlphaFoldDB" id="K1SIA0"/>
<comment type="caution">
    <text evidence="1">The sequence shown here is derived from an EMBL/GenBank/DDBJ whole genome shotgun (WGS) entry which is preliminary data.</text>
</comment>
<dbReference type="EMBL" id="AJWZ01008081">
    <property type="protein sequence ID" value="EKC55119.1"/>
    <property type="molecule type" value="Genomic_DNA"/>
</dbReference>
<gene>
    <name evidence="1" type="ORF">OBE_11721</name>
</gene>